<dbReference type="EMBL" id="QAOT01000012">
    <property type="protein sequence ID" value="PTR16775.1"/>
    <property type="molecule type" value="Genomic_DNA"/>
</dbReference>
<feature type="compositionally biased region" description="Basic and acidic residues" evidence="1">
    <location>
        <begin position="52"/>
        <end position="71"/>
    </location>
</feature>
<name>A0A2T5K2X7_9RHOB</name>
<dbReference type="Proteomes" id="UP000244060">
    <property type="component" value="Unassembled WGS sequence"/>
</dbReference>
<organism evidence="2 3">
    <name type="scientific">Cereibacter azotoformans</name>
    <dbReference type="NCBI Taxonomy" id="43057"/>
    <lineage>
        <taxon>Bacteria</taxon>
        <taxon>Pseudomonadati</taxon>
        <taxon>Pseudomonadota</taxon>
        <taxon>Alphaproteobacteria</taxon>
        <taxon>Rhodobacterales</taxon>
        <taxon>Paracoccaceae</taxon>
        <taxon>Cereibacter</taxon>
    </lineage>
</organism>
<feature type="compositionally biased region" description="Basic and acidic residues" evidence="1">
    <location>
        <begin position="80"/>
        <end position="93"/>
    </location>
</feature>
<evidence type="ECO:0000256" key="1">
    <source>
        <dbReference type="SAM" id="MobiDB-lite"/>
    </source>
</evidence>
<comment type="caution">
    <text evidence="2">The sequence shown here is derived from an EMBL/GenBank/DDBJ whole genome shotgun (WGS) entry which is preliminary data.</text>
</comment>
<dbReference type="AlphaFoldDB" id="A0A2T5K2X7"/>
<gene>
    <name evidence="2" type="ORF">C8J28_11272</name>
</gene>
<accession>A0A2T5K2X7</accession>
<protein>
    <submittedName>
        <fullName evidence="2">Uncharacterized protein</fullName>
    </submittedName>
</protein>
<reference evidence="2 3" key="1">
    <citation type="submission" date="2018-04" db="EMBL/GenBank/DDBJ databases">
        <title>Genomic Encyclopedia of Type Strains, Phase III (KMG-III): the genomes of soil and plant-associated and newly described type strains.</title>
        <authorList>
            <person name="Whitman W."/>
        </authorList>
    </citation>
    <scope>NUCLEOTIDE SEQUENCE [LARGE SCALE GENOMIC DNA]</scope>
    <source>
        <strain evidence="2 3">KA25</strain>
    </source>
</reference>
<proteinExistence type="predicted"/>
<keyword evidence="3" id="KW-1185">Reference proteome</keyword>
<sequence>MAHADKKHFGQGVQGKGDGAGAEADMTEIPANSVLSNRDKRGRHGSPGAAHENAKEPPEVTKPPADSDERHHSKVSGGGGEKDRHHTHDPDRK</sequence>
<dbReference type="RefSeq" id="WP_233863823.1">
    <property type="nucleotide sequence ID" value="NZ_CP090021.1"/>
</dbReference>
<evidence type="ECO:0000313" key="3">
    <source>
        <dbReference type="Proteomes" id="UP000244060"/>
    </source>
</evidence>
<feature type="region of interest" description="Disordered" evidence="1">
    <location>
        <begin position="1"/>
        <end position="93"/>
    </location>
</feature>
<evidence type="ECO:0000313" key="2">
    <source>
        <dbReference type="EMBL" id="PTR16775.1"/>
    </source>
</evidence>